<gene>
    <name evidence="10" type="ORF">TorRG33x02_351920</name>
</gene>
<dbReference type="PROSITE" id="PS50011">
    <property type="entry name" value="PROTEIN_KINASE_DOM"/>
    <property type="match status" value="1"/>
</dbReference>
<dbReference type="InParanoid" id="A0A2P5AF76"/>
<organism evidence="10 11">
    <name type="scientific">Trema orientale</name>
    <name type="common">Charcoal tree</name>
    <name type="synonym">Celtis orientalis</name>
    <dbReference type="NCBI Taxonomy" id="63057"/>
    <lineage>
        <taxon>Eukaryota</taxon>
        <taxon>Viridiplantae</taxon>
        <taxon>Streptophyta</taxon>
        <taxon>Embryophyta</taxon>
        <taxon>Tracheophyta</taxon>
        <taxon>Spermatophyta</taxon>
        <taxon>Magnoliopsida</taxon>
        <taxon>eudicotyledons</taxon>
        <taxon>Gunneridae</taxon>
        <taxon>Pentapetalae</taxon>
        <taxon>rosids</taxon>
        <taxon>fabids</taxon>
        <taxon>Rosales</taxon>
        <taxon>Cannabaceae</taxon>
        <taxon>Trema</taxon>
    </lineage>
</organism>
<dbReference type="InterPro" id="IPR011009">
    <property type="entry name" value="Kinase-like_dom_sf"/>
</dbReference>
<dbReference type="InterPro" id="IPR051420">
    <property type="entry name" value="Ser_Thr_Kinases_DiverseReg"/>
</dbReference>
<dbReference type="SUPFAM" id="SSF56112">
    <property type="entry name" value="Protein kinase-like (PK-like)"/>
    <property type="match status" value="1"/>
</dbReference>
<dbReference type="InterPro" id="IPR000719">
    <property type="entry name" value="Prot_kinase_dom"/>
</dbReference>
<evidence type="ECO:0000313" key="10">
    <source>
        <dbReference type="EMBL" id="PON35172.1"/>
    </source>
</evidence>
<evidence type="ECO:0000256" key="8">
    <source>
        <dbReference type="ARBA" id="ARBA00048679"/>
    </source>
</evidence>
<dbReference type="STRING" id="63057.A0A2P5AF76"/>
<dbReference type="EMBL" id="JXTC01000895">
    <property type="protein sequence ID" value="PON35172.1"/>
    <property type="molecule type" value="Genomic_DNA"/>
</dbReference>
<evidence type="ECO:0000256" key="5">
    <source>
        <dbReference type="ARBA" id="ARBA00022777"/>
    </source>
</evidence>
<keyword evidence="6" id="KW-0067">ATP-binding</keyword>
<keyword evidence="3" id="KW-0808">Transferase</keyword>
<comment type="caution">
    <text evidence="10">The sequence shown here is derived from an EMBL/GenBank/DDBJ whole genome shotgun (WGS) entry which is preliminary data.</text>
</comment>
<sequence length="141" mass="15504">MLAGTYGYIAPELAYTMAITEKCDVYSFGVVALETLMGKHPQELLSLLSSPSSSSTIENMLLGEILEQRLSPPRNGLIARDVVLVTTLALACINTKPKCRPTMKHVSQQLLARKGLLAKRFSEFSLGQLMTPEVFLEDESE</sequence>
<keyword evidence="4" id="KW-0547">Nucleotide-binding</keyword>
<keyword evidence="2" id="KW-0723">Serine/threonine-protein kinase</keyword>
<keyword evidence="11" id="KW-1185">Reference proteome</keyword>
<dbReference type="OrthoDB" id="676979at2759"/>
<feature type="non-terminal residue" evidence="10">
    <location>
        <position position="141"/>
    </location>
</feature>
<dbReference type="Gene3D" id="1.10.510.10">
    <property type="entry name" value="Transferase(Phosphotransferase) domain 1"/>
    <property type="match status" value="1"/>
</dbReference>
<keyword evidence="5 10" id="KW-0418">Kinase</keyword>
<protein>
    <recommendedName>
        <fullName evidence="1">non-specific serine/threonine protein kinase</fullName>
        <ecNumber evidence="1">2.7.11.1</ecNumber>
    </recommendedName>
</protein>
<dbReference type="AlphaFoldDB" id="A0A2P5AF76"/>
<comment type="catalytic activity">
    <reaction evidence="8">
        <text>L-seryl-[protein] + ATP = O-phospho-L-seryl-[protein] + ADP + H(+)</text>
        <dbReference type="Rhea" id="RHEA:17989"/>
        <dbReference type="Rhea" id="RHEA-COMP:9863"/>
        <dbReference type="Rhea" id="RHEA-COMP:11604"/>
        <dbReference type="ChEBI" id="CHEBI:15378"/>
        <dbReference type="ChEBI" id="CHEBI:29999"/>
        <dbReference type="ChEBI" id="CHEBI:30616"/>
        <dbReference type="ChEBI" id="CHEBI:83421"/>
        <dbReference type="ChEBI" id="CHEBI:456216"/>
        <dbReference type="EC" id="2.7.11.1"/>
    </reaction>
</comment>
<evidence type="ECO:0000256" key="3">
    <source>
        <dbReference type="ARBA" id="ARBA00022679"/>
    </source>
</evidence>
<evidence type="ECO:0000256" key="7">
    <source>
        <dbReference type="ARBA" id="ARBA00047899"/>
    </source>
</evidence>
<dbReference type="GO" id="GO:0004674">
    <property type="term" value="F:protein serine/threonine kinase activity"/>
    <property type="evidence" value="ECO:0007669"/>
    <property type="project" value="UniProtKB-KW"/>
</dbReference>
<evidence type="ECO:0000256" key="4">
    <source>
        <dbReference type="ARBA" id="ARBA00022741"/>
    </source>
</evidence>
<dbReference type="GO" id="GO:0005524">
    <property type="term" value="F:ATP binding"/>
    <property type="evidence" value="ECO:0007669"/>
    <property type="project" value="UniProtKB-KW"/>
</dbReference>
<accession>A0A2P5AF76</accession>
<evidence type="ECO:0000313" key="11">
    <source>
        <dbReference type="Proteomes" id="UP000237000"/>
    </source>
</evidence>
<feature type="domain" description="Protein kinase" evidence="9">
    <location>
        <begin position="1"/>
        <end position="111"/>
    </location>
</feature>
<evidence type="ECO:0000259" key="9">
    <source>
        <dbReference type="PROSITE" id="PS50011"/>
    </source>
</evidence>
<name>A0A2P5AF76_TREOI</name>
<evidence type="ECO:0000256" key="1">
    <source>
        <dbReference type="ARBA" id="ARBA00012513"/>
    </source>
</evidence>
<proteinExistence type="predicted"/>
<evidence type="ECO:0000256" key="6">
    <source>
        <dbReference type="ARBA" id="ARBA00022840"/>
    </source>
</evidence>
<comment type="catalytic activity">
    <reaction evidence="7">
        <text>L-threonyl-[protein] + ATP = O-phospho-L-threonyl-[protein] + ADP + H(+)</text>
        <dbReference type="Rhea" id="RHEA:46608"/>
        <dbReference type="Rhea" id="RHEA-COMP:11060"/>
        <dbReference type="Rhea" id="RHEA-COMP:11605"/>
        <dbReference type="ChEBI" id="CHEBI:15378"/>
        <dbReference type="ChEBI" id="CHEBI:30013"/>
        <dbReference type="ChEBI" id="CHEBI:30616"/>
        <dbReference type="ChEBI" id="CHEBI:61977"/>
        <dbReference type="ChEBI" id="CHEBI:456216"/>
        <dbReference type="EC" id="2.7.11.1"/>
    </reaction>
</comment>
<dbReference type="PANTHER" id="PTHR48005">
    <property type="entry name" value="LEUCINE RICH REPEAT KINASE 2"/>
    <property type="match status" value="1"/>
</dbReference>
<evidence type="ECO:0000256" key="2">
    <source>
        <dbReference type="ARBA" id="ARBA00022527"/>
    </source>
</evidence>
<dbReference type="PANTHER" id="PTHR48005:SF16">
    <property type="entry name" value="MDIS1-INTERACTING RECEPTOR LIKE KINASE 2-LIKE ISOFORM X1"/>
    <property type="match status" value="1"/>
</dbReference>
<dbReference type="Pfam" id="PF00069">
    <property type="entry name" value="Pkinase"/>
    <property type="match status" value="1"/>
</dbReference>
<dbReference type="Proteomes" id="UP000237000">
    <property type="component" value="Unassembled WGS sequence"/>
</dbReference>
<dbReference type="EC" id="2.7.11.1" evidence="1"/>
<reference evidence="11" key="1">
    <citation type="submission" date="2016-06" db="EMBL/GenBank/DDBJ databases">
        <title>Parallel loss of symbiosis genes in relatives of nitrogen-fixing non-legume Parasponia.</title>
        <authorList>
            <person name="Van Velzen R."/>
            <person name="Holmer R."/>
            <person name="Bu F."/>
            <person name="Rutten L."/>
            <person name="Van Zeijl A."/>
            <person name="Liu W."/>
            <person name="Santuari L."/>
            <person name="Cao Q."/>
            <person name="Sharma T."/>
            <person name="Shen D."/>
            <person name="Roswanjaya Y."/>
            <person name="Wardhani T."/>
            <person name="Kalhor M.S."/>
            <person name="Jansen J."/>
            <person name="Van den Hoogen J."/>
            <person name="Gungor B."/>
            <person name="Hartog M."/>
            <person name="Hontelez J."/>
            <person name="Verver J."/>
            <person name="Yang W.-C."/>
            <person name="Schijlen E."/>
            <person name="Repin R."/>
            <person name="Schilthuizen M."/>
            <person name="Schranz E."/>
            <person name="Heidstra R."/>
            <person name="Miyata K."/>
            <person name="Fedorova E."/>
            <person name="Kohlen W."/>
            <person name="Bisseling T."/>
            <person name="Smit S."/>
            <person name="Geurts R."/>
        </authorList>
    </citation>
    <scope>NUCLEOTIDE SEQUENCE [LARGE SCALE GENOMIC DNA]</scope>
    <source>
        <strain evidence="11">cv. RG33-2</strain>
    </source>
</reference>